<dbReference type="RefSeq" id="WP_089454710.1">
    <property type="nucleotide sequence ID" value="NZ_CABVQC010000021.1"/>
</dbReference>
<organism evidence="1">
    <name type="scientific">Burkholderia aenigmatica</name>
    <dbReference type="NCBI Taxonomy" id="2015348"/>
    <lineage>
        <taxon>Bacteria</taxon>
        <taxon>Pseudomonadati</taxon>
        <taxon>Pseudomonadota</taxon>
        <taxon>Betaproteobacteria</taxon>
        <taxon>Burkholderiales</taxon>
        <taxon>Burkholderiaceae</taxon>
        <taxon>Burkholderia</taxon>
        <taxon>Burkholderia cepacia complex</taxon>
    </lineage>
</organism>
<reference evidence="2 3" key="3">
    <citation type="submission" date="2019-09" db="EMBL/GenBank/DDBJ databases">
        <authorList>
            <person name="Depoorter E."/>
        </authorList>
    </citation>
    <scope>NUCLEOTIDE SEQUENCE [LARGE SCALE GENOMIC DNA]</scope>
    <source>
        <strain evidence="2">LMG 13014</strain>
    </source>
</reference>
<name>A0A228HLU3_9BURK</name>
<evidence type="ECO:0000313" key="1">
    <source>
        <dbReference type="EMBL" id="OXI31087.1"/>
    </source>
</evidence>
<dbReference type="AlphaFoldDB" id="A0A228HLU3"/>
<dbReference type="EMBL" id="NKFA01000045">
    <property type="protein sequence ID" value="OXI31087.1"/>
    <property type="molecule type" value="Genomic_DNA"/>
</dbReference>
<evidence type="ECO:0000313" key="2">
    <source>
        <dbReference type="EMBL" id="VWB74956.1"/>
    </source>
</evidence>
<accession>A0A6P2M7T0</accession>
<evidence type="ECO:0000313" key="3">
    <source>
        <dbReference type="Proteomes" id="UP000494261"/>
    </source>
</evidence>
<dbReference type="EMBL" id="CABVQC010000021">
    <property type="protein sequence ID" value="VWB74956.1"/>
    <property type="molecule type" value="Genomic_DNA"/>
</dbReference>
<dbReference type="Proteomes" id="UP000214600">
    <property type="component" value="Unassembled WGS sequence"/>
</dbReference>
<proteinExistence type="predicted"/>
<protein>
    <submittedName>
        <fullName evidence="1">Uncharacterized protein</fullName>
    </submittedName>
</protein>
<gene>
    <name evidence="2" type="ORF">BLA13014_03420</name>
    <name evidence="1" type="ORF">CFB84_42590</name>
</gene>
<dbReference type="GeneID" id="99665067"/>
<sequence>MPIIKNFFYTVGIAFLLGLQSVNPDKDLLRQFVLILQSDNFWTIVKLGTLILTALEWAFCGPVSSSSATDDLKGFWGVLKKLAAKFVPARGTR</sequence>
<reference evidence="1" key="1">
    <citation type="submission" date="2017-06" db="EMBL/GenBank/DDBJ databases">
        <authorList>
            <person name="Kim H.J."/>
            <person name="Triplett B.A."/>
        </authorList>
    </citation>
    <scope>NUCLEOTIDE SEQUENCE [LARGE SCALE GENOMIC DNA]</scope>
    <source>
        <strain evidence="1">AU17325</strain>
    </source>
</reference>
<accession>A0A228HLU3</accession>
<reference evidence="1" key="2">
    <citation type="submission" date="2017-08" db="EMBL/GenBank/DDBJ databases">
        <title>WGS of novel Burkholderia cepaca complex species.</title>
        <authorList>
            <person name="Lipuma J."/>
            <person name="Spilker T."/>
        </authorList>
    </citation>
    <scope>NUCLEOTIDE SEQUENCE [LARGE SCALE GENOMIC DNA]</scope>
    <source>
        <strain evidence="1">AU17325</strain>
    </source>
</reference>
<dbReference type="Proteomes" id="UP000494261">
    <property type="component" value="Unassembled WGS sequence"/>
</dbReference>